<reference evidence="2" key="2">
    <citation type="submission" date="2020-09" db="EMBL/GenBank/DDBJ databases">
        <authorList>
            <person name="Sun Q."/>
            <person name="Zhou Y."/>
        </authorList>
    </citation>
    <scope>NUCLEOTIDE SEQUENCE</scope>
    <source>
        <strain evidence="2">CGMCC 1.15330</strain>
    </source>
</reference>
<comment type="caution">
    <text evidence="2">The sequence shown here is derived from an EMBL/GenBank/DDBJ whole genome shotgun (WGS) entry which is preliminary data.</text>
</comment>
<evidence type="ECO:0008006" key="4">
    <source>
        <dbReference type="Google" id="ProtNLM"/>
    </source>
</evidence>
<evidence type="ECO:0000313" key="2">
    <source>
        <dbReference type="EMBL" id="GGB23978.1"/>
    </source>
</evidence>
<dbReference type="Proteomes" id="UP000623067">
    <property type="component" value="Unassembled WGS sequence"/>
</dbReference>
<accession>A0A916SZ89</accession>
<feature type="signal peptide" evidence="1">
    <location>
        <begin position="1"/>
        <end position="17"/>
    </location>
</feature>
<dbReference type="AlphaFoldDB" id="A0A916SZ89"/>
<sequence length="265" mass="28714">MKSALLLILVAAQQAAAPAPEVRFIACPVYRDTDAGRKSGCWLADDPASGGRYDVTSAPTKPDWNRAILVEGRAAAKDAGNPCGGTVLDPVRVSVLDQPCTRFMLAADGYAGRRFALPQRNVRPLYETRTPPSKPFAARTITVPFDFGSSFITYQLSDFYLDQAINYALDVQPARITVTGFAATDHDRVSGQLLVEPSSLAKERTKLVTRSLIMRGIPAGLIRESLTHRSTPSTDPAFDGLATASLRRVEVRIEPLSTPKISSDH</sequence>
<dbReference type="SUPFAM" id="SSF103088">
    <property type="entry name" value="OmpA-like"/>
    <property type="match status" value="1"/>
</dbReference>
<evidence type="ECO:0000313" key="3">
    <source>
        <dbReference type="Proteomes" id="UP000623067"/>
    </source>
</evidence>
<dbReference type="EMBL" id="BMIH01000001">
    <property type="protein sequence ID" value="GGB23978.1"/>
    <property type="molecule type" value="Genomic_DNA"/>
</dbReference>
<protein>
    <recommendedName>
        <fullName evidence="4">OmpA-like domain-containing protein</fullName>
    </recommendedName>
</protein>
<reference evidence="2" key="1">
    <citation type="journal article" date="2014" name="Int. J. Syst. Evol. Microbiol.">
        <title>Complete genome sequence of Corynebacterium casei LMG S-19264T (=DSM 44701T), isolated from a smear-ripened cheese.</title>
        <authorList>
            <consortium name="US DOE Joint Genome Institute (JGI-PGF)"/>
            <person name="Walter F."/>
            <person name="Albersmeier A."/>
            <person name="Kalinowski J."/>
            <person name="Ruckert C."/>
        </authorList>
    </citation>
    <scope>NUCLEOTIDE SEQUENCE</scope>
    <source>
        <strain evidence="2">CGMCC 1.15330</strain>
    </source>
</reference>
<proteinExistence type="predicted"/>
<dbReference type="RefSeq" id="WP_188657747.1">
    <property type="nucleotide sequence ID" value="NZ_BMIH01000001.1"/>
</dbReference>
<feature type="chain" id="PRO_5037112120" description="OmpA-like domain-containing protein" evidence="1">
    <location>
        <begin position="18"/>
        <end position="265"/>
    </location>
</feature>
<keyword evidence="3" id="KW-1185">Reference proteome</keyword>
<dbReference type="InterPro" id="IPR036737">
    <property type="entry name" value="OmpA-like_sf"/>
</dbReference>
<keyword evidence="1" id="KW-0732">Signal</keyword>
<gene>
    <name evidence="2" type="ORF">GCM10011380_12080</name>
</gene>
<evidence type="ECO:0000256" key="1">
    <source>
        <dbReference type="SAM" id="SignalP"/>
    </source>
</evidence>
<name>A0A916SZ89_9SPHN</name>
<organism evidence="2 3">
    <name type="scientific">Sphingomonas metalli</name>
    <dbReference type="NCBI Taxonomy" id="1779358"/>
    <lineage>
        <taxon>Bacteria</taxon>
        <taxon>Pseudomonadati</taxon>
        <taxon>Pseudomonadota</taxon>
        <taxon>Alphaproteobacteria</taxon>
        <taxon>Sphingomonadales</taxon>
        <taxon>Sphingomonadaceae</taxon>
        <taxon>Sphingomonas</taxon>
    </lineage>
</organism>